<dbReference type="InterPro" id="IPR008927">
    <property type="entry name" value="6-PGluconate_DH-like_C_sf"/>
</dbReference>
<sequence length="279" mass="30322">MKVGIVGLGLIGGSLGLDLRVQGLEILGVSRQEKTCAIALDIGVADKASTNLSLLKEAEIIFICTPIKAIASTIQQLTPHLPPETILTDVGSVKAKVVAECSQLWHNFLGGHPMAGKAEQGIEAAEKNLFINTAYVLTPTPNTPKEILNKVAEIAQSLGANLSICSPETHDQAVAWISHAPVMISASLIHACMQEREKTVLELAQKLASSGFRDTSRVGGGNWELGVMMAQYNKEELLKSLLQYRQSLETIINTIQQEDWQNLEQILKSTNQERSQFLD</sequence>
<comment type="caution">
    <text evidence="4">The sequence shown here is derived from an EMBL/GenBank/DDBJ whole genome shotgun (WGS) entry which is preliminary data.</text>
</comment>
<dbReference type="Gene3D" id="1.10.3660.10">
    <property type="entry name" value="6-phosphogluconate dehydrogenase C-terminal like domain"/>
    <property type="match status" value="1"/>
</dbReference>
<dbReference type="InterPro" id="IPR050812">
    <property type="entry name" value="Preph/Arog_dehydrog"/>
</dbReference>
<evidence type="ECO:0000256" key="2">
    <source>
        <dbReference type="ARBA" id="ARBA00023002"/>
    </source>
</evidence>
<name>A0A941GMF7_9CHRO</name>
<comment type="similarity">
    <text evidence="1">Belongs to the prephenate/arogenate dehydrogenase family.</text>
</comment>
<evidence type="ECO:0000313" key="5">
    <source>
        <dbReference type="Proteomes" id="UP000767446"/>
    </source>
</evidence>
<dbReference type="InterPro" id="IPR036291">
    <property type="entry name" value="NAD(P)-bd_dom_sf"/>
</dbReference>
<evidence type="ECO:0000256" key="1">
    <source>
        <dbReference type="ARBA" id="ARBA00007964"/>
    </source>
</evidence>
<dbReference type="EMBL" id="JADQBC010000012">
    <property type="protein sequence ID" value="MBR8826824.1"/>
    <property type="molecule type" value="Genomic_DNA"/>
</dbReference>
<dbReference type="Proteomes" id="UP000767446">
    <property type="component" value="Unassembled WGS sequence"/>
</dbReference>
<dbReference type="SUPFAM" id="SSF48179">
    <property type="entry name" value="6-phosphogluconate dehydrogenase C-terminal domain-like"/>
    <property type="match status" value="1"/>
</dbReference>
<dbReference type="Pfam" id="PF02153">
    <property type="entry name" value="PDH_N"/>
    <property type="match status" value="1"/>
</dbReference>
<dbReference type="AlphaFoldDB" id="A0A941GMF7"/>
<evidence type="ECO:0000313" key="4">
    <source>
        <dbReference type="EMBL" id="MBR8826824.1"/>
    </source>
</evidence>
<dbReference type="PROSITE" id="PS51176">
    <property type="entry name" value="PDH_ADH"/>
    <property type="match status" value="1"/>
</dbReference>
<dbReference type="GO" id="GO:0004665">
    <property type="term" value="F:prephenate dehydrogenase (NADP+) activity"/>
    <property type="evidence" value="ECO:0007669"/>
    <property type="project" value="InterPro"/>
</dbReference>
<dbReference type="FunFam" id="3.40.50.720:FF:000208">
    <property type="entry name" value="Prephenate dehydrogenase"/>
    <property type="match status" value="1"/>
</dbReference>
<dbReference type="InterPro" id="IPR046825">
    <property type="entry name" value="PDH_C"/>
</dbReference>
<dbReference type="Pfam" id="PF20463">
    <property type="entry name" value="PDH_C"/>
    <property type="match status" value="1"/>
</dbReference>
<dbReference type="PANTHER" id="PTHR21363:SF0">
    <property type="entry name" value="PREPHENATE DEHYDROGENASE [NADP(+)]"/>
    <property type="match status" value="1"/>
</dbReference>
<protein>
    <submittedName>
        <fullName evidence="4">Prephenate/arogenate dehydrogenase</fullName>
    </submittedName>
</protein>
<accession>A0A941GMF7</accession>
<dbReference type="PANTHER" id="PTHR21363">
    <property type="entry name" value="PREPHENATE DEHYDROGENASE"/>
    <property type="match status" value="1"/>
</dbReference>
<gene>
    <name evidence="4" type="ORF">DSM107014_02795</name>
</gene>
<reference evidence="4" key="1">
    <citation type="submission" date="2021-02" db="EMBL/GenBank/DDBJ databases">
        <title>Metagenome analyses of Stigonema ocellatum DSM 106950, Chlorogloea purpurea SAG 13.99 and Gomphosphaeria aponina DSM 107014.</title>
        <authorList>
            <person name="Marter P."/>
            <person name="Huang S."/>
        </authorList>
    </citation>
    <scope>NUCLEOTIDE SEQUENCE</scope>
    <source>
        <strain evidence="4">JP213</strain>
    </source>
</reference>
<proteinExistence type="inferred from homology"/>
<evidence type="ECO:0000259" key="3">
    <source>
        <dbReference type="PROSITE" id="PS51176"/>
    </source>
</evidence>
<feature type="domain" description="Prephenate/arogenate dehydrogenase" evidence="3">
    <location>
        <begin position="1"/>
        <end position="279"/>
    </location>
</feature>
<organism evidence="4 5">
    <name type="scientific">Gomphosphaeria aponina SAG 52.96 = DSM 107014</name>
    <dbReference type="NCBI Taxonomy" id="1521640"/>
    <lineage>
        <taxon>Bacteria</taxon>
        <taxon>Bacillati</taxon>
        <taxon>Cyanobacteriota</taxon>
        <taxon>Cyanophyceae</taxon>
        <taxon>Oscillatoriophycideae</taxon>
        <taxon>Chroococcales</taxon>
        <taxon>Gomphosphaeriaceae</taxon>
        <taxon>Gomphosphaeria</taxon>
    </lineage>
</organism>
<dbReference type="NCBIfam" id="NF005650">
    <property type="entry name" value="PRK07417.1"/>
    <property type="match status" value="1"/>
</dbReference>
<dbReference type="InterPro" id="IPR003099">
    <property type="entry name" value="Prephen_DH"/>
</dbReference>
<keyword evidence="2" id="KW-0560">Oxidoreductase</keyword>
<dbReference type="GO" id="GO:0006571">
    <property type="term" value="P:tyrosine biosynthetic process"/>
    <property type="evidence" value="ECO:0007669"/>
    <property type="project" value="InterPro"/>
</dbReference>
<dbReference type="GO" id="GO:0008977">
    <property type="term" value="F:prephenate dehydrogenase (NAD+) activity"/>
    <property type="evidence" value="ECO:0007669"/>
    <property type="project" value="InterPro"/>
</dbReference>
<dbReference type="Gene3D" id="3.40.50.720">
    <property type="entry name" value="NAD(P)-binding Rossmann-like Domain"/>
    <property type="match status" value="1"/>
</dbReference>
<dbReference type="InterPro" id="IPR046826">
    <property type="entry name" value="PDH_N"/>
</dbReference>
<dbReference type="GO" id="GO:0070403">
    <property type="term" value="F:NAD+ binding"/>
    <property type="evidence" value="ECO:0007669"/>
    <property type="project" value="InterPro"/>
</dbReference>
<dbReference type="SUPFAM" id="SSF51735">
    <property type="entry name" value="NAD(P)-binding Rossmann-fold domains"/>
    <property type="match status" value="1"/>
</dbReference>